<dbReference type="Gene3D" id="3.40.140.80">
    <property type="match status" value="1"/>
</dbReference>
<evidence type="ECO:0000259" key="1">
    <source>
        <dbReference type="Pfam" id="PF06230"/>
    </source>
</evidence>
<evidence type="ECO:0000313" key="3">
    <source>
        <dbReference type="EMBL" id="SEQ82230.1"/>
    </source>
</evidence>
<dbReference type="Pfam" id="PF06230">
    <property type="entry name" value="LpxI_C"/>
    <property type="match status" value="1"/>
</dbReference>
<name>A0A1H9J5T7_9HYPH</name>
<dbReference type="PANTHER" id="PTHR39962">
    <property type="entry name" value="BLL4848 PROTEIN"/>
    <property type="match status" value="1"/>
</dbReference>
<dbReference type="Gene3D" id="3.40.50.20">
    <property type="match status" value="1"/>
</dbReference>
<gene>
    <name evidence="3" type="ORF">SAMN05216548_10817</name>
</gene>
<dbReference type="Pfam" id="PF17930">
    <property type="entry name" value="LpxI_N"/>
    <property type="match status" value="1"/>
</dbReference>
<dbReference type="InterPro" id="IPR010415">
    <property type="entry name" value="LpxI_C"/>
</dbReference>
<protein>
    <submittedName>
        <fullName evidence="3">Uncharacterized protein</fullName>
    </submittedName>
</protein>
<dbReference type="STRING" id="1855383.SAMN05216548_10817"/>
<keyword evidence="4" id="KW-1185">Reference proteome</keyword>
<sequence length="279" mass="28769">MAADATIAIIAGSGALPPLVAAAAVRSGRAPVVMAIAGEADPLSFAGLPVHIIRWGEIGKLFQTLAGAGCRQAIFIGAIGRRPDYRTIRPDFGAVMLIPRIIRMMRSGDDGMLRGVAQIFAEKGVELVSALDVAPELSLGAGCVTRVEPSPDALEDVRKAADAARAIGGLDIGQAAVAMGGRVVALEGAEGTDGLMARLDDLRKSGRIPSEGGVLVKCVKPRQDPRIDLPTIGPETARRAKRAGLAGVAADAGRTLMAGRTETLAAFEAEGLFLYGLSE</sequence>
<dbReference type="AlphaFoldDB" id="A0A1H9J5T7"/>
<feature type="domain" description="LpxI C-terminal" evidence="1">
    <location>
        <begin position="141"/>
        <end position="275"/>
    </location>
</feature>
<reference evidence="3 4" key="1">
    <citation type="submission" date="2016-10" db="EMBL/GenBank/DDBJ databases">
        <authorList>
            <person name="de Groot N.N."/>
        </authorList>
    </citation>
    <scope>NUCLEOTIDE SEQUENCE [LARGE SCALE GENOMIC DNA]</scope>
    <source>
        <strain evidence="3 4">A52C2</strain>
    </source>
</reference>
<proteinExistence type="predicted"/>
<dbReference type="InterPro" id="IPR043167">
    <property type="entry name" value="LpxI_C_sf"/>
</dbReference>
<dbReference type="PANTHER" id="PTHR39962:SF1">
    <property type="entry name" value="LPXI FAMILY PROTEIN"/>
    <property type="match status" value="1"/>
</dbReference>
<evidence type="ECO:0000259" key="2">
    <source>
        <dbReference type="Pfam" id="PF17930"/>
    </source>
</evidence>
<dbReference type="Proteomes" id="UP000199647">
    <property type="component" value="Unassembled WGS sequence"/>
</dbReference>
<dbReference type="EMBL" id="FOFG01000008">
    <property type="protein sequence ID" value="SEQ82230.1"/>
    <property type="molecule type" value="Genomic_DNA"/>
</dbReference>
<feature type="domain" description="LpxI N-terminal" evidence="2">
    <location>
        <begin position="7"/>
        <end position="137"/>
    </location>
</feature>
<accession>A0A1H9J5T7</accession>
<evidence type="ECO:0000313" key="4">
    <source>
        <dbReference type="Proteomes" id="UP000199647"/>
    </source>
</evidence>
<dbReference type="InterPro" id="IPR041255">
    <property type="entry name" value="LpxI_N"/>
</dbReference>
<organism evidence="3 4">
    <name type="scientific">Faunimonas pinastri</name>
    <dbReference type="NCBI Taxonomy" id="1855383"/>
    <lineage>
        <taxon>Bacteria</taxon>
        <taxon>Pseudomonadati</taxon>
        <taxon>Pseudomonadota</taxon>
        <taxon>Alphaproteobacteria</taxon>
        <taxon>Hyphomicrobiales</taxon>
        <taxon>Afifellaceae</taxon>
        <taxon>Faunimonas</taxon>
    </lineage>
</organism>
<dbReference type="InterPro" id="IPR053174">
    <property type="entry name" value="LpxI"/>
</dbReference>